<name>A0ABU0K6H0_9BACL</name>
<dbReference type="PANTHER" id="PTHR33745:SF8">
    <property type="entry name" value="BLUE-LIGHT PHOTORECEPTOR"/>
    <property type="match status" value="1"/>
</dbReference>
<keyword evidence="4" id="KW-1185">Reference proteome</keyword>
<dbReference type="InterPro" id="IPR036513">
    <property type="entry name" value="STAS_dom_sf"/>
</dbReference>
<dbReference type="RefSeq" id="WP_301553002.1">
    <property type="nucleotide sequence ID" value="NZ_JAQRMZ010000014.1"/>
</dbReference>
<dbReference type="CDD" id="cd07041">
    <property type="entry name" value="STAS_RsbR_RsbS_like"/>
    <property type="match status" value="1"/>
</dbReference>
<protein>
    <submittedName>
        <fullName evidence="3">RsbT co-antagonist protein RsbR</fullName>
    </submittedName>
</protein>
<evidence type="ECO:0000313" key="4">
    <source>
        <dbReference type="Proteomes" id="UP001226720"/>
    </source>
</evidence>
<dbReference type="InterPro" id="IPR002645">
    <property type="entry name" value="STAS_dom"/>
</dbReference>
<sequence>MFNIKNHPLPAFIVNEKLEIIEESQLASESFTSPSSFLDLVDKYSRTKAKKYLTPHEEQVEIELVLNTEHESYSLYNVYSNWTKEGTAQLVCVKQDQRIAKLGESIQKQRERLSETNFDLLDKKEELETALKRIKKLSSPFLPISSTIGVIPLFGTLEQELFEVNEHELLYSLRNEDYERVIIDFSGVGEIEESGAYALHSFCKMVNVIGVTPVLCGLKPQHVFHLLNLDSELDQNFELTGKLKDAIQYYMDSPLK</sequence>
<proteinExistence type="predicted"/>
<accession>A0ABU0K6H0</accession>
<dbReference type="SUPFAM" id="SSF52091">
    <property type="entry name" value="SpoIIaa-like"/>
    <property type="match status" value="1"/>
</dbReference>
<dbReference type="Gene3D" id="3.30.750.24">
    <property type="entry name" value="STAS domain"/>
    <property type="match status" value="1"/>
</dbReference>
<comment type="caution">
    <text evidence="3">The sequence shown here is derived from an EMBL/GenBank/DDBJ whole genome shotgun (WGS) entry which is preliminary data.</text>
</comment>
<reference evidence="3" key="1">
    <citation type="submission" date="2023-07" db="EMBL/GenBank/DDBJ databases">
        <title>Genomic Encyclopedia of Type Strains, Phase IV (KMG-IV): sequencing the most valuable type-strain genomes for metagenomic binning, comparative biology and taxonomic classification.</title>
        <authorList>
            <person name="Goeker M."/>
        </authorList>
    </citation>
    <scope>NUCLEOTIDE SEQUENCE [LARGE SCALE GENOMIC DNA]</scope>
    <source>
        <strain evidence="3">JSM 076093</strain>
    </source>
</reference>
<dbReference type="PROSITE" id="PS50801">
    <property type="entry name" value="STAS"/>
    <property type="match status" value="1"/>
</dbReference>
<dbReference type="Pfam" id="PF01740">
    <property type="entry name" value="STAS"/>
    <property type="match status" value="1"/>
</dbReference>
<dbReference type="EMBL" id="JAUSWM010000012">
    <property type="protein sequence ID" value="MDQ0484972.1"/>
    <property type="molecule type" value="Genomic_DNA"/>
</dbReference>
<organism evidence="3 4">
    <name type="scientific">Guptibacillus hwajinpoensis</name>
    <dbReference type="NCBI Taxonomy" id="208199"/>
    <lineage>
        <taxon>Bacteria</taxon>
        <taxon>Bacillati</taxon>
        <taxon>Bacillota</taxon>
        <taxon>Bacilli</taxon>
        <taxon>Bacillales</taxon>
        <taxon>Guptibacillaceae</taxon>
        <taxon>Guptibacillus</taxon>
    </lineage>
</organism>
<dbReference type="Proteomes" id="UP001226720">
    <property type="component" value="Unassembled WGS sequence"/>
</dbReference>
<gene>
    <name evidence="3" type="ORF">QO000_003976</name>
</gene>
<feature type="domain" description="STAS" evidence="2">
    <location>
        <begin position="157"/>
        <end position="250"/>
    </location>
</feature>
<dbReference type="PANTHER" id="PTHR33745">
    <property type="entry name" value="RSBT ANTAGONIST PROTEIN RSBS-RELATED"/>
    <property type="match status" value="1"/>
</dbReference>
<keyword evidence="1" id="KW-0175">Coiled coil</keyword>
<feature type="coiled-coil region" evidence="1">
    <location>
        <begin position="110"/>
        <end position="137"/>
    </location>
</feature>
<evidence type="ECO:0000259" key="2">
    <source>
        <dbReference type="PROSITE" id="PS50801"/>
    </source>
</evidence>
<dbReference type="InterPro" id="IPR051932">
    <property type="entry name" value="Bact_StressResp_Reg"/>
</dbReference>
<evidence type="ECO:0000256" key="1">
    <source>
        <dbReference type="SAM" id="Coils"/>
    </source>
</evidence>
<evidence type="ECO:0000313" key="3">
    <source>
        <dbReference type="EMBL" id="MDQ0484972.1"/>
    </source>
</evidence>
<dbReference type="GeneID" id="301328752"/>